<keyword evidence="4" id="KW-1185">Reference proteome</keyword>
<dbReference type="Proteomes" id="UP000241890">
    <property type="component" value="Unassembled WGS sequence"/>
</dbReference>
<feature type="compositionally biased region" description="Basic and acidic residues" evidence="1">
    <location>
        <begin position="97"/>
        <end position="108"/>
    </location>
</feature>
<comment type="caution">
    <text evidence="3">The sequence shown here is derived from an EMBL/GenBank/DDBJ whole genome shotgun (WGS) entry which is preliminary data.</text>
</comment>
<feature type="domain" description="C2H2-type" evidence="2">
    <location>
        <begin position="6"/>
        <end position="28"/>
    </location>
</feature>
<evidence type="ECO:0000313" key="3">
    <source>
        <dbReference type="EMBL" id="GBG27070.1"/>
    </source>
</evidence>
<gene>
    <name evidence="3" type="ORF">FCC1311_032932</name>
</gene>
<sequence>MRENVCWVCVRDFSGKTALAEHERGREHLELLFKQALGEDCDRRDARRTQLRAKIAAVQDGLQRDVAIRSRVGPLWTVEQFGGGHNDATTRGSAEQAPDHPETTREDEVRDEDENLTFCRCILDWRVGPCQTCVDAAKKGPPNAADLRRRIFKNMYQAQAVDQEAARRRNALQRGLTSAYLSEIEYDPRAEAEARARALKEMSTFQRILRKAHYMLRRRLSVPDDFRRARSPLQESAVRYKSFKRVHVLGHEIQHPRLTIEQAIDQYAPALIPDAASEAVSRARLQIRRKTARFVPGVESDETIMESSPLIASTKRRPVITRGDIFEERVANLHASLRERIKRNSMLHQVAQLGARSPANGRPV</sequence>
<proteinExistence type="predicted"/>
<evidence type="ECO:0000313" key="4">
    <source>
        <dbReference type="Proteomes" id="UP000241890"/>
    </source>
</evidence>
<feature type="region of interest" description="Disordered" evidence="1">
    <location>
        <begin position="79"/>
        <end position="111"/>
    </location>
</feature>
<dbReference type="InParanoid" id="A0A2R5G7V1"/>
<evidence type="ECO:0000256" key="1">
    <source>
        <dbReference type="SAM" id="MobiDB-lite"/>
    </source>
</evidence>
<evidence type="ECO:0000259" key="2">
    <source>
        <dbReference type="PROSITE" id="PS00028"/>
    </source>
</evidence>
<reference evidence="3 4" key="1">
    <citation type="submission" date="2017-12" db="EMBL/GenBank/DDBJ databases">
        <title>Sequencing, de novo assembly and annotation of complete genome of a new Thraustochytrid species, strain FCC1311.</title>
        <authorList>
            <person name="Sedici K."/>
            <person name="Godart F."/>
            <person name="Aiese Cigliano R."/>
            <person name="Sanseverino W."/>
            <person name="Barakat M."/>
            <person name="Ortet P."/>
            <person name="Marechal E."/>
            <person name="Cagnac O."/>
            <person name="Amato A."/>
        </authorList>
    </citation>
    <scope>NUCLEOTIDE SEQUENCE [LARGE SCALE GENOMIC DNA]</scope>
</reference>
<dbReference type="AlphaFoldDB" id="A0A2R5G7V1"/>
<dbReference type="InterPro" id="IPR013087">
    <property type="entry name" value="Znf_C2H2_type"/>
</dbReference>
<organism evidence="3 4">
    <name type="scientific">Hondaea fermentalgiana</name>
    <dbReference type="NCBI Taxonomy" id="2315210"/>
    <lineage>
        <taxon>Eukaryota</taxon>
        <taxon>Sar</taxon>
        <taxon>Stramenopiles</taxon>
        <taxon>Bigyra</taxon>
        <taxon>Labyrinthulomycetes</taxon>
        <taxon>Thraustochytrida</taxon>
        <taxon>Thraustochytriidae</taxon>
        <taxon>Hondaea</taxon>
    </lineage>
</organism>
<protein>
    <recommendedName>
        <fullName evidence="2">C2H2-type domain-containing protein</fullName>
    </recommendedName>
</protein>
<accession>A0A2R5G7V1</accession>
<dbReference type="EMBL" id="BEYU01000027">
    <property type="protein sequence ID" value="GBG27070.1"/>
    <property type="molecule type" value="Genomic_DNA"/>
</dbReference>
<name>A0A2R5G7V1_9STRA</name>
<dbReference type="PROSITE" id="PS00028">
    <property type="entry name" value="ZINC_FINGER_C2H2_1"/>
    <property type="match status" value="1"/>
</dbReference>